<protein>
    <recommendedName>
        <fullName evidence="2">Curli production assembly/transport component CsgF</fullName>
    </recommendedName>
</protein>
<gene>
    <name evidence="5" type="ORF">PS691_02451</name>
</gene>
<evidence type="ECO:0000256" key="4">
    <source>
        <dbReference type="SAM" id="SignalP"/>
    </source>
</evidence>
<proteinExistence type="predicted"/>
<dbReference type="EMBL" id="CABVHQ010000020">
    <property type="protein sequence ID" value="VVN98685.1"/>
    <property type="molecule type" value="Genomic_DNA"/>
</dbReference>
<dbReference type="Pfam" id="PF10614">
    <property type="entry name" value="CsgF"/>
    <property type="match status" value="1"/>
</dbReference>
<reference evidence="5 6" key="1">
    <citation type="submission" date="2019-09" db="EMBL/GenBank/DDBJ databases">
        <authorList>
            <person name="Chandra G."/>
            <person name="Truman W A."/>
        </authorList>
    </citation>
    <scope>NUCLEOTIDE SEQUENCE [LARGE SCALE GENOMIC DNA]</scope>
    <source>
        <strain evidence="5">PS691</strain>
    </source>
</reference>
<dbReference type="RefSeq" id="WP_150642454.1">
    <property type="nucleotide sequence ID" value="NZ_CABVHQ010000020.1"/>
</dbReference>
<keyword evidence="3 4" id="KW-0732">Signal</keyword>
<evidence type="ECO:0000313" key="6">
    <source>
        <dbReference type="Proteomes" id="UP000337909"/>
    </source>
</evidence>
<organism evidence="5 6">
    <name type="scientific">Pseudomonas fluorescens</name>
    <dbReference type="NCBI Taxonomy" id="294"/>
    <lineage>
        <taxon>Bacteria</taxon>
        <taxon>Pseudomonadati</taxon>
        <taxon>Pseudomonadota</taxon>
        <taxon>Gammaproteobacteria</taxon>
        <taxon>Pseudomonadales</taxon>
        <taxon>Pseudomonadaceae</taxon>
        <taxon>Pseudomonas</taxon>
    </lineage>
</organism>
<name>A0A5E7C394_PSEFL</name>
<feature type="signal peptide" evidence="4">
    <location>
        <begin position="1"/>
        <end position="24"/>
    </location>
</feature>
<evidence type="ECO:0000313" key="5">
    <source>
        <dbReference type="EMBL" id="VVN98685.1"/>
    </source>
</evidence>
<feature type="chain" id="PRO_5022958949" description="Curli production assembly/transport component CsgF" evidence="4">
    <location>
        <begin position="25"/>
        <end position="145"/>
    </location>
</feature>
<accession>A0A5E7C394</accession>
<sequence length="145" mass="14989" precursor="true">MHSLSLAFVTLALLSGLTTTSLHASELVYQPINPSFGGSPLNGPVLLNAAQAQNDFTESSQSSGAQQNALSQFNNMLKSAILGRVASAVTSGIVGPTGQLTPGTVETADFRIAINDIGGGQLQILTTDKSTGQTTEFQVNQSIQP</sequence>
<evidence type="ECO:0000256" key="2">
    <source>
        <dbReference type="ARBA" id="ARBA00014031"/>
    </source>
</evidence>
<dbReference type="AlphaFoldDB" id="A0A5E7C394"/>
<dbReference type="InterPro" id="IPR018893">
    <property type="entry name" value="T8SS_CsgF"/>
</dbReference>
<comment type="function">
    <text evidence="1">May be involved in the biogenesis of curli organelles.</text>
</comment>
<dbReference type="Proteomes" id="UP000337909">
    <property type="component" value="Unassembled WGS sequence"/>
</dbReference>
<evidence type="ECO:0000256" key="1">
    <source>
        <dbReference type="ARBA" id="ARBA00003989"/>
    </source>
</evidence>
<evidence type="ECO:0000256" key="3">
    <source>
        <dbReference type="ARBA" id="ARBA00022729"/>
    </source>
</evidence>
<dbReference type="OrthoDB" id="1443407at2"/>